<dbReference type="OrthoDB" id="10263206at2759"/>
<evidence type="ECO:0000259" key="6">
    <source>
        <dbReference type="PROSITE" id="PS50086"/>
    </source>
</evidence>
<dbReference type="SUPFAM" id="SSF47923">
    <property type="entry name" value="Ypt/Rab-GAP domain of gyp1p"/>
    <property type="match status" value="2"/>
</dbReference>
<comment type="caution">
    <text evidence="7">The sequence shown here is derived from an EMBL/GenBank/DDBJ whole genome shotgun (WGS) entry which is preliminary data.</text>
</comment>
<keyword evidence="2" id="KW-0963">Cytoplasm</keyword>
<name>A0A1Y2FDG7_PROLT</name>
<dbReference type="GO" id="GO:0005096">
    <property type="term" value="F:GTPase activator activity"/>
    <property type="evidence" value="ECO:0007669"/>
    <property type="project" value="TreeGrafter"/>
</dbReference>
<evidence type="ECO:0000313" key="7">
    <source>
        <dbReference type="EMBL" id="ORY81962.1"/>
    </source>
</evidence>
<dbReference type="Proteomes" id="UP000193685">
    <property type="component" value="Unassembled WGS sequence"/>
</dbReference>
<dbReference type="Gene3D" id="1.10.8.270">
    <property type="entry name" value="putative rabgap domain of human tbc1 domain family member 14 like domains"/>
    <property type="match status" value="1"/>
</dbReference>
<dbReference type="GO" id="GO:0044732">
    <property type="term" value="C:mitotic spindle pole body"/>
    <property type="evidence" value="ECO:0007669"/>
    <property type="project" value="TreeGrafter"/>
</dbReference>
<keyword evidence="8" id="KW-1185">Reference proteome</keyword>
<evidence type="ECO:0000256" key="3">
    <source>
        <dbReference type="ARBA" id="ARBA00023212"/>
    </source>
</evidence>
<accession>A0A1Y2FDG7</accession>
<dbReference type="GeneID" id="63783184"/>
<dbReference type="PROSITE" id="PS50086">
    <property type="entry name" value="TBC_RABGAP"/>
    <property type="match status" value="1"/>
</dbReference>
<comment type="similarity">
    <text evidence="5">Belongs to the BUB2 family.</text>
</comment>
<evidence type="ECO:0000313" key="8">
    <source>
        <dbReference type="Proteomes" id="UP000193685"/>
    </source>
</evidence>
<evidence type="ECO:0000256" key="5">
    <source>
        <dbReference type="ARBA" id="ARBA00061049"/>
    </source>
</evidence>
<dbReference type="Gene3D" id="1.10.472.80">
    <property type="entry name" value="Ypt/Rab-GAP domain of gyp1p, domain 3"/>
    <property type="match status" value="1"/>
</dbReference>
<dbReference type="EMBL" id="MCFI01000010">
    <property type="protein sequence ID" value="ORY81962.1"/>
    <property type="molecule type" value="Genomic_DNA"/>
</dbReference>
<dbReference type="SMART" id="SM00164">
    <property type="entry name" value="TBC"/>
    <property type="match status" value="1"/>
</dbReference>
<proteinExistence type="inferred from homology"/>
<evidence type="ECO:0000256" key="1">
    <source>
        <dbReference type="ARBA" id="ARBA00004245"/>
    </source>
</evidence>
<dbReference type="FunFam" id="1.10.8.270:FF:000035">
    <property type="entry name" value="Cell cycle arrest protein BUB2"/>
    <property type="match status" value="1"/>
</dbReference>
<dbReference type="RefSeq" id="XP_040725096.1">
    <property type="nucleotide sequence ID" value="XM_040866585.1"/>
</dbReference>
<dbReference type="STRING" id="56484.A0A1Y2FDG7"/>
<evidence type="ECO:0000256" key="4">
    <source>
        <dbReference type="ARBA" id="ARBA00023306"/>
    </source>
</evidence>
<reference evidence="7 8" key="1">
    <citation type="submission" date="2016-07" db="EMBL/GenBank/DDBJ databases">
        <title>Pervasive Adenine N6-methylation of Active Genes in Fungi.</title>
        <authorList>
            <consortium name="DOE Joint Genome Institute"/>
            <person name="Mondo S.J."/>
            <person name="Dannebaum R.O."/>
            <person name="Kuo R.C."/>
            <person name="Labutti K."/>
            <person name="Haridas S."/>
            <person name="Kuo A."/>
            <person name="Salamov A."/>
            <person name="Ahrendt S.R."/>
            <person name="Lipzen A."/>
            <person name="Sullivan W."/>
            <person name="Andreopoulos W.B."/>
            <person name="Clum A."/>
            <person name="Lindquist E."/>
            <person name="Daum C."/>
            <person name="Ramamoorthy G.K."/>
            <person name="Gryganskyi A."/>
            <person name="Culley D."/>
            <person name="Magnuson J.K."/>
            <person name="James T.Y."/>
            <person name="O'Malley M.A."/>
            <person name="Stajich J.E."/>
            <person name="Spatafora J.W."/>
            <person name="Visel A."/>
            <person name="Grigoriev I.V."/>
        </authorList>
    </citation>
    <scope>NUCLEOTIDE SEQUENCE [LARGE SCALE GENOMIC DNA]</scope>
    <source>
        <strain evidence="7 8">12-1054</strain>
    </source>
</reference>
<dbReference type="OMA" id="CHKSEPQ"/>
<dbReference type="GO" id="GO:0031030">
    <property type="term" value="P:negative regulation of septation initiation signaling"/>
    <property type="evidence" value="ECO:0007669"/>
    <property type="project" value="TreeGrafter"/>
</dbReference>
<dbReference type="Pfam" id="PF00566">
    <property type="entry name" value="RabGAP-TBC"/>
    <property type="match status" value="1"/>
</dbReference>
<sequence>MADDSELEHFLSQRPSPQDLPDLVRSLKLHILNEGIPTSQDHLRPLLWSILLQAEPASTDKYLELVERGASPAYQKIRNDTFRTLATDLGFKNRVSELALIRLLNAHAWHALDREAEKGMEANGSGVPYVQGMNILAAPFLYACHSEVQAFELYETWLQRECPLYVQSPTLVGVHMGCTLLDRCLAQLDGKLAAHLKSKGLTAEVYAFPSIMTLSACTPPLQEVLVLWDFLVAYGPHLNVLCVLAQIIMMREAIMAPGASPMALLRKFPPLKGKTVTTLAVSWIDKLEPVLYEQLARHCWDATLMQELQ</sequence>
<feature type="domain" description="Rab-GAP TBC" evidence="6">
    <location>
        <begin position="38"/>
        <end position="235"/>
    </location>
</feature>
<organism evidence="7 8">
    <name type="scientific">Protomyces lactucae-debilis</name>
    <dbReference type="NCBI Taxonomy" id="2754530"/>
    <lineage>
        <taxon>Eukaryota</taxon>
        <taxon>Fungi</taxon>
        <taxon>Dikarya</taxon>
        <taxon>Ascomycota</taxon>
        <taxon>Taphrinomycotina</taxon>
        <taxon>Taphrinomycetes</taxon>
        <taxon>Taphrinales</taxon>
        <taxon>Protomycetaceae</taxon>
        <taxon>Protomyces</taxon>
    </lineage>
</organism>
<dbReference type="PANTHER" id="PTHR22957">
    <property type="entry name" value="TBC1 DOMAIN FAMILY MEMBER GTPASE-ACTIVATING PROTEIN"/>
    <property type="match status" value="1"/>
</dbReference>
<keyword evidence="4" id="KW-0131">Cell cycle</keyword>
<gene>
    <name evidence="7" type="ORF">BCR37DRAFT_24535</name>
</gene>
<dbReference type="PANTHER" id="PTHR22957:SF263">
    <property type="entry name" value="MITOTIC CHECK POINT PROTEIN BUB2"/>
    <property type="match status" value="1"/>
</dbReference>
<evidence type="ECO:0000256" key="2">
    <source>
        <dbReference type="ARBA" id="ARBA00022490"/>
    </source>
</evidence>
<comment type="subcellular location">
    <subcellularLocation>
        <location evidence="1">Cytoplasm</location>
        <location evidence="1">Cytoskeleton</location>
    </subcellularLocation>
</comment>
<protein>
    <submittedName>
        <fullName evidence="7">TBC-domain-containing protein</fullName>
    </submittedName>
</protein>
<keyword evidence="3" id="KW-0206">Cytoskeleton</keyword>
<dbReference type="AlphaFoldDB" id="A0A1Y2FDG7"/>
<dbReference type="InterPro" id="IPR000195">
    <property type="entry name" value="Rab-GAP-TBC_dom"/>
</dbReference>
<dbReference type="InterPro" id="IPR035969">
    <property type="entry name" value="Rab-GAP_TBC_sf"/>
</dbReference>